<dbReference type="Pfam" id="PF23557">
    <property type="entry name" value="TPR_leprecan"/>
    <property type="match status" value="1"/>
</dbReference>
<name>A0A643BXL8_BALPH</name>
<evidence type="ECO:0000256" key="1">
    <source>
        <dbReference type="ARBA" id="ARBA00006487"/>
    </source>
</evidence>
<evidence type="ECO:0000256" key="2">
    <source>
        <dbReference type="ARBA" id="ARBA00022729"/>
    </source>
</evidence>
<evidence type="ECO:0000256" key="4">
    <source>
        <dbReference type="ARBA" id="ARBA00023180"/>
    </source>
</evidence>
<keyword evidence="7" id="KW-1185">Reference proteome</keyword>
<dbReference type="GO" id="GO:0031418">
    <property type="term" value="F:L-ascorbic acid binding"/>
    <property type="evidence" value="ECO:0007669"/>
    <property type="project" value="UniProtKB-KW"/>
</dbReference>
<feature type="non-terminal residue" evidence="6">
    <location>
        <position position="1"/>
    </location>
</feature>
<dbReference type="InterPro" id="IPR039575">
    <property type="entry name" value="P3H"/>
</dbReference>
<dbReference type="Proteomes" id="UP000437017">
    <property type="component" value="Unassembled WGS sequence"/>
</dbReference>
<dbReference type="GO" id="GO:0019797">
    <property type="term" value="F:procollagen-proline 3-dioxygenase activity"/>
    <property type="evidence" value="ECO:0007669"/>
    <property type="project" value="TreeGrafter"/>
</dbReference>
<dbReference type="PANTHER" id="PTHR14049:SF1">
    <property type="entry name" value="PROLYL 3-HYDROXYLASE 2"/>
    <property type="match status" value="1"/>
</dbReference>
<proteinExistence type="inferred from homology"/>
<comment type="similarity">
    <text evidence="1">Belongs to the leprecan family.</text>
</comment>
<accession>A0A643BXL8</accession>
<keyword evidence="2" id="KW-0732">Signal</keyword>
<dbReference type="GO" id="GO:0032963">
    <property type="term" value="P:collagen metabolic process"/>
    <property type="evidence" value="ECO:0007669"/>
    <property type="project" value="InterPro"/>
</dbReference>
<feature type="domain" description="Leprecan-like alpha-helical" evidence="5">
    <location>
        <begin position="1"/>
        <end position="33"/>
    </location>
</feature>
<dbReference type="OrthoDB" id="8517835at2759"/>
<evidence type="ECO:0000259" key="5">
    <source>
        <dbReference type="Pfam" id="PF23557"/>
    </source>
</evidence>
<dbReference type="AlphaFoldDB" id="A0A643BXL8"/>
<evidence type="ECO:0000313" key="7">
    <source>
        <dbReference type="Proteomes" id="UP000437017"/>
    </source>
</evidence>
<sequence>GEYVKALECAKAYLLLHPDDEDVRDNVDYYESLLDDSTDPASIQAREDLAMFVKHHKLESELIKSAAEGLGFSYTEPVRAKRREEKVFKGTIRWTSYL</sequence>
<evidence type="ECO:0000313" key="6">
    <source>
        <dbReference type="EMBL" id="KAB0392512.1"/>
    </source>
</evidence>
<dbReference type="InterPro" id="IPR056585">
    <property type="entry name" value="Leprecan_dom"/>
</dbReference>
<keyword evidence="4" id="KW-0325">Glycoprotein</keyword>
<keyword evidence="3" id="KW-0847">Vitamin C</keyword>
<organism evidence="6 7">
    <name type="scientific">Balaenoptera physalus</name>
    <name type="common">Fin whale</name>
    <name type="synonym">Balaena physalus</name>
    <dbReference type="NCBI Taxonomy" id="9770"/>
    <lineage>
        <taxon>Eukaryota</taxon>
        <taxon>Metazoa</taxon>
        <taxon>Chordata</taxon>
        <taxon>Craniata</taxon>
        <taxon>Vertebrata</taxon>
        <taxon>Euteleostomi</taxon>
        <taxon>Mammalia</taxon>
        <taxon>Eutheria</taxon>
        <taxon>Laurasiatheria</taxon>
        <taxon>Artiodactyla</taxon>
        <taxon>Whippomorpha</taxon>
        <taxon>Cetacea</taxon>
        <taxon>Mysticeti</taxon>
        <taxon>Balaenopteridae</taxon>
        <taxon>Balaenoptera</taxon>
    </lineage>
</organism>
<dbReference type="PANTHER" id="PTHR14049">
    <property type="entry name" value="LEPRECAN 1"/>
    <property type="match status" value="1"/>
</dbReference>
<comment type="caution">
    <text evidence="6">The sequence shown here is derived from an EMBL/GenBank/DDBJ whole genome shotgun (WGS) entry which is preliminary data.</text>
</comment>
<reference evidence="6 7" key="1">
    <citation type="journal article" date="2019" name="PLoS ONE">
        <title>Genomic analyses reveal an absence of contemporary introgressive admixture between fin whales and blue whales, despite known hybrids.</title>
        <authorList>
            <person name="Westbury M.V."/>
            <person name="Petersen B."/>
            <person name="Lorenzen E.D."/>
        </authorList>
    </citation>
    <scope>NUCLEOTIDE SEQUENCE [LARGE SCALE GENOMIC DNA]</scope>
    <source>
        <strain evidence="6">FinWhale-01</strain>
    </source>
</reference>
<evidence type="ECO:0000256" key="3">
    <source>
        <dbReference type="ARBA" id="ARBA00022896"/>
    </source>
</evidence>
<protein>
    <recommendedName>
        <fullName evidence="5">Leprecan-like alpha-helical domain-containing protein</fullName>
    </recommendedName>
</protein>
<dbReference type="EMBL" id="SGJD01003816">
    <property type="protein sequence ID" value="KAB0392512.1"/>
    <property type="molecule type" value="Genomic_DNA"/>
</dbReference>
<dbReference type="GO" id="GO:0005783">
    <property type="term" value="C:endoplasmic reticulum"/>
    <property type="evidence" value="ECO:0007669"/>
    <property type="project" value="TreeGrafter"/>
</dbReference>
<dbReference type="InterPro" id="IPR011990">
    <property type="entry name" value="TPR-like_helical_dom_sf"/>
</dbReference>
<gene>
    <name evidence="6" type="ORF">E2I00_006091</name>
</gene>
<dbReference type="Gene3D" id="1.25.40.10">
    <property type="entry name" value="Tetratricopeptide repeat domain"/>
    <property type="match status" value="1"/>
</dbReference>